<dbReference type="Pfam" id="PF01549">
    <property type="entry name" value="ShK"/>
    <property type="match status" value="3"/>
</dbReference>
<dbReference type="WBParaSite" id="Pan_g10225.t1">
    <property type="protein sequence ID" value="Pan_g10225.t1"/>
    <property type="gene ID" value="Pan_g10225"/>
</dbReference>
<evidence type="ECO:0000256" key="4">
    <source>
        <dbReference type="SAM" id="SignalP"/>
    </source>
</evidence>
<reference evidence="6" key="1">
    <citation type="journal article" date="2013" name="Genetics">
        <title>The draft genome and transcriptome of Panagrellus redivivus are shaped by the harsh demands of a free-living lifestyle.</title>
        <authorList>
            <person name="Srinivasan J."/>
            <person name="Dillman A.R."/>
            <person name="Macchietto M.G."/>
            <person name="Heikkinen L."/>
            <person name="Lakso M."/>
            <person name="Fracchia K.M."/>
            <person name="Antoshechkin I."/>
            <person name="Mortazavi A."/>
            <person name="Wong G."/>
            <person name="Sternberg P.W."/>
        </authorList>
    </citation>
    <scope>NUCLEOTIDE SEQUENCE [LARGE SCALE GENOMIC DNA]</scope>
    <source>
        <strain evidence="6">MT8872</strain>
    </source>
</reference>
<dbReference type="AlphaFoldDB" id="A0A7E4ULM2"/>
<feature type="domain" description="ShKT" evidence="5">
    <location>
        <begin position="79"/>
        <end position="113"/>
    </location>
</feature>
<feature type="chain" id="PRO_5028815858" evidence="4">
    <location>
        <begin position="24"/>
        <end position="257"/>
    </location>
</feature>
<sequence length="257" mass="26621">MTMSVSLAVFCGILGLVVRTGDAACYGPCLDDTNCDTGITCQTVDGLPRCCDVTTVATTTVATTTVTSTSSNTTSSTTCVDAITTCSAYTAYCTNANYRNLMIDRCPVTCGLCGATRTSTSSSSSSTSCVDLTKADGTSDCPSRAYLCNDTTYYTLMTQQCPRTCGRCNSTSSSSSSSSTCVDLTKADGTSDCTALSYLCNSTVYYTLMTTQCPRTCGRCSTTATSTTSSVLCYAALLVNGAYICPSALTLTGTQCC</sequence>
<dbReference type="FunFam" id="1.10.10.1940:FF:000002">
    <property type="entry name" value="PHAryngeal gland Toxin-related"/>
    <property type="match status" value="2"/>
</dbReference>
<dbReference type="InterPro" id="IPR003582">
    <property type="entry name" value="ShKT_dom"/>
</dbReference>
<feature type="domain" description="ShKT" evidence="5">
    <location>
        <begin position="120"/>
        <end position="168"/>
    </location>
</feature>
<evidence type="ECO:0000256" key="1">
    <source>
        <dbReference type="ARBA" id="ARBA00022729"/>
    </source>
</evidence>
<keyword evidence="6" id="KW-1185">Reference proteome</keyword>
<evidence type="ECO:0000313" key="6">
    <source>
        <dbReference type="Proteomes" id="UP000492821"/>
    </source>
</evidence>
<dbReference type="PROSITE" id="PS51670">
    <property type="entry name" value="SHKT"/>
    <property type="match status" value="3"/>
</dbReference>
<dbReference type="PANTHER" id="PTHR46219:SF5">
    <property type="entry name" value="SHKT DOMAIN-CONTAINING PROTEIN"/>
    <property type="match status" value="1"/>
</dbReference>
<organism evidence="6 7">
    <name type="scientific">Panagrellus redivivus</name>
    <name type="common">Microworm</name>
    <dbReference type="NCBI Taxonomy" id="6233"/>
    <lineage>
        <taxon>Eukaryota</taxon>
        <taxon>Metazoa</taxon>
        <taxon>Ecdysozoa</taxon>
        <taxon>Nematoda</taxon>
        <taxon>Chromadorea</taxon>
        <taxon>Rhabditida</taxon>
        <taxon>Tylenchina</taxon>
        <taxon>Panagrolaimomorpha</taxon>
        <taxon>Panagrolaimoidea</taxon>
        <taxon>Panagrolaimidae</taxon>
        <taxon>Panagrellus</taxon>
    </lineage>
</organism>
<feature type="signal peptide" evidence="4">
    <location>
        <begin position="1"/>
        <end position="23"/>
    </location>
</feature>
<evidence type="ECO:0000259" key="5">
    <source>
        <dbReference type="PROSITE" id="PS51670"/>
    </source>
</evidence>
<feature type="domain" description="ShKT" evidence="5">
    <location>
        <begin position="181"/>
        <end position="220"/>
    </location>
</feature>
<dbReference type="PANTHER" id="PTHR46219">
    <property type="entry name" value="PROTEIN CBG11138"/>
    <property type="match status" value="1"/>
</dbReference>
<comment type="caution">
    <text evidence="3">Lacks conserved residue(s) required for the propagation of feature annotation.</text>
</comment>
<evidence type="ECO:0000256" key="2">
    <source>
        <dbReference type="ARBA" id="ARBA00023157"/>
    </source>
</evidence>
<dbReference type="Gene3D" id="1.10.10.1940">
    <property type="match status" value="3"/>
</dbReference>
<keyword evidence="1 4" id="KW-0732">Signal</keyword>
<dbReference type="Proteomes" id="UP000492821">
    <property type="component" value="Unassembled WGS sequence"/>
</dbReference>
<reference evidence="7" key="2">
    <citation type="submission" date="2020-10" db="UniProtKB">
        <authorList>
            <consortium name="WormBaseParasite"/>
        </authorList>
    </citation>
    <scope>IDENTIFICATION</scope>
</reference>
<name>A0A7E4ULM2_PANRE</name>
<accession>A0A7E4ULM2</accession>
<evidence type="ECO:0000256" key="3">
    <source>
        <dbReference type="PROSITE-ProRule" id="PRU01005"/>
    </source>
</evidence>
<feature type="disulfide bond" evidence="3">
    <location>
        <begin position="79"/>
        <end position="113"/>
    </location>
</feature>
<dbReference type="SMART" id="SM00254">
    <property type="entry name" value="ShKT"/>
    <property type="match status" value="3"/>
</dbReference>
<keyword evidence="2 3" id="KW-1015">Disulfide bond</keyword>
<protein>
    <submittedName>
        <fullName evidence="7">ShKT domain-containing protein</fullName>
    </submittedName>
</protein>
<evidence type="ECO:0000313" key="7">
    <source>
        <dbReference type="WBParaSite" id="Pan_g10225.t1"/>
    </source>
</evidence>
<proteinExistence type="predicted"/>